<comment type="caution">
    <text evidence="1">The sequence shown here is derived from an EMBL/GenBank/DDBJ whole genome shotgun (WGS) entry which is preliminary data.</text>
</comment>
<name>A0ABU7H3N0_9SPHI</name>
<evidence type="ECO:0000313" key="1">
    <source>
        <dbReference type="EMBL" id="MEE1885730.1"/>
    </source>
</evidence>
<protein>
    <submittedName>
        <fullName evidence="1">Uncharacterized protein</fullName>
    </submittedName>
</protein>
<organism evidence="1 2">
    <name type="scientific">Pedobacter flavus</name>
    <dbReference type="NCBI Taxonomy" id="3113906"/>
    <lineage>
        <taxon>Bacteria</taxon>
        <taxon>Pseudomonadati</taxon>
        <taxon>Bacteroidota</taxon>
        <taxon>Sphingobacteriia</taxon>
        <taxon>Sphingobacteriales</taxon>
        <taxon>Sphingobacteriaceae</taxon>
        <taxon>Pedobacter</taxon>
    </lineage>
</organism>
<accession>A0ABU7H3N0</accession>
<sequence length="152" mass="17656">MKLLLIAFLTFINSTSIELNQVRKLYVDAVRSKEACENLINRLNKIREDDALLHGYRGSGIIIMAKHVINPISKYSNFKKGRDILEKAVTKDKNNIELRFLRLMIQSNLPKFLGYKSNISEDLDFINENLNKEKDLQLKEFISNSLKNNKLK</sequence>
<evidence type="ECO:0000313" key="2">
    <source>
        <dbReference type="Proteomes" id="UP001337681"/>
    </source>
</evidence>
<dbReference type="Proteomes" id="UP001337681">
    <property type="component" value="Unassembled WGS sequence"/>
</dbReference>
<dbReference type="EMBL" id="JAZDQU010000002">
    <property type="protein sequence ID" value="MEE1885730.1"/>
    <property type="molecule type" value="Genomic_DNA"/>
</dbReference>
<proteinExistence type="predicted"/>
<dbReference type="RefSeq" id="WP_330146625.1">
    <property type="nucleotide sequence ID" value="NZ_JAZDQU010000002.1"/>
</dbReference>
<gene>
    <name evidence="1" type="ORF">VRU49_09910</name>
</gene>
<keyword evidence="2" id="KW-1185">Reference proteome</keyword>
<reference evidence="1 2" key="1">
    <citation type="submission" date="2024-01" db="EMBL/GenBank/DDBJ databases">
        <title>Pedobacter sp. nov., isolated from oil-contaminated soil.</title>
        <authorList>
            <person name="Le N.T.T."/>
        </authorList>
    </citation>
    <scope>NUCLEOTIDE SEQUENCE [LARGE SCALE GENOMIC DNA]</scope>
    <source>
        <strain evidence="1 2">VNH31</strain>
    </source>
</reference>